<gene>
    <name evidence="1" type="ORF">MM415A01446_0007</name>
    <name evidence="2" type="ORF">MM415B02974_0002</name>
</gene>
<protein>
    <submittedName>
        <fullName evidence="2">Uncharacterized protein</fullName>
    </submittedName>
</protein>
<accession>A0A6M3L182</accession>
<proteinExistence type="predicted"/>
<reference evidence="2" key="1">
    <citation type="submission" date="2020-03" db="EMBL/GenBank/DDBJ databases">
        <title>The deep terrestrial virosphere.</title>
        <authorList>
            <person name="Holmfeldt K."/>
            <person name="Nilsson E."/>
            <person name="Simone D."/>
            <person name="Lopez-Fernandez M."/>
            <person name="Wu X."/>
            <person name="de Brujin I."/>
            <person name="Lundin D."/>
            <person name="Andersson A."/>
            <person name="Bertilsson S."/>
            <person name="Dopson M."/>
        </authorList>
    </citation>
    <scope>NUCLEOTIDE SEQUENCE</scope>
    <source>
        <strain evidence="1">MM415A01446</strain>
        <strain evidence="2">MM415B02974</strain>
    </source>
</reference>
<dbReference type="AlphaFoldDB" id="A0A6M3L182"/>
<dbReference type="EMBL" id="MT142712">
    <property type="protein sequence ID" value="QJA87511.1"/>
    <property type="molecule type" value="Genomic_DNA"/>
</dbReference>
<dbReference type="EMBL" id="MT142242">
    <property type="protein sequence ID" value="QJA76765.1"/>
    <property type="molecule type" value="Genomic_DNA"/>
</dbReference>
<organism evidence="2">
    <name type="scientific">viral metagenome</name>
    <dbReference type="NCBI Taxonomy" id="1070528"/>
    <lineage>
        <taxon>unclassified sequences</taxon>
        <taxon>metagenomes</taxon>
        <taxon>organismal metagenomes</taxon>
    </lineage>
</organism>
<name>A0A6M3L182_9ZZZZ</name>
<evidence type="ECO:0000313" key="2">
    <source>
        <dbReference type="EMBL" id="QJA87511.1"/>
    </source>
</evidence>
<sequence length="64" mass="7903">MVKKIEQPYITKQISYMDYFYNPEYGDDRICKCGHPYHRHFDSYDNMKAVGCKYCMCYHFKERI</sequence>
<evidence type="ECO:0000313" key="1">
    <source>
        <dbReference type="EMBL" id="QJA76765.1"/>
    </source>
</evidence>